<sequence>MTARPTAPVTSDAALAHGHPARTSRAWAWTGVAAGVLGIVSIQASMALGADWEQTAGDADAIVADLAGKTSTLLVFHTATVLVAILVLVFAAGLKRRLDVQAPAGSLLPTVAGSGLVLTSVAALMGSGLDTQFMFGFAELDKIVPESGAFYADWIATIPWLWVGAGLTAVAVAVASLRHGAAPRWIGVVSLLLGGLTLLVGVSPLQYMAGFVGPLWLTVAALGFALGDRR</sequence>
<feature type="transmembrane region" description="Helical" evidence="1">
    <location>
        <begin position="106"/>
        <end position="129"/>
    </location>
</feature>
<protein>
    <recommendedName>
        <fullName evidence="4">DUF4386 family protein</fullName>
    </recommendedName>
</protein>
<feature type="transmembrane region" description="Helical" evidence="1">
    <location>
        <begin position="208"/>
        <end position="227"/>
    </location>
</feature>
<dbReference type="PATRIC" id="fig|43678.3.peg.2644"/>
<dbReference type="AlphaFoldDB" id="A0A163R0E5"/>
<proteinExistence type="predicted"/>
<feature type="transmembrane region" description="Helical" evidence="1">
    <location>
        <begin position="74"/>
        <end position="94"/>
    </location>
</feature>
<feature type="transmembrane region" description="Helical" evidence="1">
    <location>
        <begin position="185"/>
        <end position="202"/>
    </location>
</feature>
<dbReference type="RefSeq" id="WP_068708927.1">
    <property type="nucleotide sequence ID" value="NZ_LRIE01000077.1"/>
</dbReference>
<feature type="transmembrane region" description="Helical" evidence="1">
    <location>
        <begin position="26"/>
        <end position="48"/>
    </location>
</feature>
<comment type="caution">
    <text evidence="2">The sequence shown here is derived from an EMBL/GenBank/DDBJ whole genome shotgun (WGS) entry which is preliminary data.</text>
</comment>
<gene>
    <name evidence="2" type="ORF">OJAG_25290</name>
</gene>
<accession>A0A163R0E5</accession>
<feature type="transmembrane region" description="Helical" evidence="1">
    <location>
        <begin position="149"/>
        <end position="173"/>
    </location>
</feature>
<keyword evidence="1" id="KW-1133">Transmembrane helix</keyword>
<name>A0A163R0E5_9CELL</name>
<organism evidence="2 3">
    <name type="scientific">Oerskovia enterophila</name>
    <dbReference type="NCBI Taxonomy" id="43678"/>
    <lineage>
        <taxon>Bacteria</taxon>
        <taxon>Bacillati</taxon>
        <taxon>Actinomycetota</taxon>
        <taxon>Actinomycetes</taxon>
        <taxon>Micrococcales</taxon>
        <taxon>Cellulomonadaceae</taxon>
        <taxon>Oerskovia</taxon>
    </lineage>
</organism>
<evidence type="ECO:0000313" key="2">
    <source>
        <dbReference type="EMBL" id="KZM34723.1"/>
    </source>
</evidence>
<dbReference type="STRING" id="43678.OJAG_25290"/>
<dbReference type="EMBL" id="LRIE01000077">
    <property type="protein sequence ID" value="KZM34723.1"/>
    <property type="molecule type" value="Genomic_DNA"/>
</dbReference>
<dbReference type="OrthoDB" id="3780129at2"/>
<reference evidence="2 3" key="1">
    <citation type="submission" date="2016-01" db="EMBL/GenBank/DDBJ databases">
        <title>Genome sequence of Oerskovia enterophila VJag, an agar and cellulose degrading bacterium.</title>
        <authorList>
            <person name="Poehlein A."/>
            <person name="Jag V."/>
            <person name="Bengelsdorf F."/>
            <person name="Duerre P."/>
            <person name="Daniel R."/>
        </authorList>
    </citation>
    <scope>NUCLEOTIDE SEQUENCE [LARGE SCALE GENOMIC DNA]</scope>
    <source>
        <strain evidence="2 3">VJag</strain>
    </source>
</reference>
<keyword evidence="1" id="KW-0472">Membrane</keyword>
<evidence type="ECO:0008006" key="4">
    <source>
        <dbReference type="Google" id="ProtNLM"/>
    </source>
</evidence>
<evidence type="ECO:0000313" key="3">
    <source>
        <dbReference type="Proteomes" id="UP000076447"/>
    </source>
</evidence>
<dbReference type="Proteomes" id="UP000076447">
    <property type="component" value="Unassembled WGS sequence"/>
</dbReference>
<evidence type="ECO:0000256" key="1">
    <source>
        <dbReference type="SAM" id="Phobius"/>
    </source>
</evidence>
<keyword evidence="1" id="KW-0812">Transmembrane</keyword>